<dbReference type="OrthoDB" id="655802at2"/>
<reference evidence="1 2" key="1">
    <citation type="submission" date="2016-10" db="EMBL/GenBank/DDBJ databases">
        <authorList>
            <person name="de Groot N.N."/>
        </authorList>
    </citation>
    <scope>NUCLEOTIDE SEQUENCE [LARGE SCALE GENOMIC DNA]</scope>
    <source>
        <strain evidence="1 2">MP1X4</strain>
    </source>
</reference>
<dbReference type="Proteomes" id="UP000199679">
    <property type="component" value="Chromosome I"/>
</dbReference>
<evidence type="ECO:0000313" key="1">
    <source>
        <dbReference type="EMBL" id="SDS83625.1"/>
    </source>
</evidence>
<proteinExistence type="predicted"/>
<dbReference type="Gene3D" id="2.30.180.10">
    <property type="entry name" value="FAS1 domain"/>
    <property type="match status" value="1"/>
</dbReference>
<organism evidence="1 2">
    <name type="scientific">Mucilaginibacter mallensis</name>
    <dbReference type="NCBI Taxonomy" id="652787"/>
    <lineage>
        <taxon>Bacteria</taxon>
        <taxon>Pseudomonadati</taxon>
        <taxon>Bacteroidota</taxon>
        <taxon>Sphingobacteriia</taxon>
        <taxon>Sphingobacteriales</taxon>
        <taxon>Sphingobacteriaceae</taxon>
        <taxon>Mucilaginibacter</taxon>
    </lineage>
</organism>
<protein>
    <recommendedName>
        <fullName evidence="3">Fasciclin domain-containing protein</fullName>
    </recommendedName>
</protein>
<dbReference type="InterPro" id="IPR036378">
    <property type="entry name" value="FAS1_dom_sf"/>
</dbReference>
<name>A0A1H1VG23_MUCMA</name>
<dbReference type="RefSeq" id="WP_091371601.1">
    <property type="nucleotide sequence ID" value="NZ_LT629740.1"/>
</dbReference>
<dbReference type="PROSITE" id="PS51257">
    <property type="entry name" value="PROKAR_LIPOPROTEIN"/>
    <property type="match status" value="1"/>
</dbReference>
<sequence>MKTFKYFTLCAFLITAFYSCKKSDVIGGTLFTAKVNMTTYDYLKTNHLFDTLVIMINKMDLKDEVNSSGTFFAVTNYSIHNFVLAKQAELQTEQNNENLKFTFDSLNFSSLKDSLRAYMFKGKFTRDNLTPAGTLATADDGEVRLIQLLPTTDYTSTLFTTEPQYIYLSKLVATKDFPLPPVLDSTTVKQLDPSQILNTLCQTTGILTTTGVLHVLSNDHTFTYFNNVNK</sequence>
<accession>A0A1H1VG23</accession>
<gene>
    <name evidence="1" type="ORF">SAMN05216490_1912</name>
</gene>
<dbReference type="AlphaFoldDB" id="A0A1H1VG23"/>
<evidence type="ECO:0000313" key="2">
    <source>
        <dbReference type="Proteomes" id="UP000199679"/>
    </source>
</evidence>
<evidence type="ECO:0008006" key="3">
    <source>
        <dbReference type="Google" id="ProtNLM"/>
    </source>
</evidence>
<keyword evidence="2" id="KW-1185">Reference proteome</keyword>
<dbReference type="STRING" id="652787.SAMN05216490_1912"/>
<dbReference type="EMBL" id="LT629740">
    <property type="protein sequence ID" value="SDS83625.1"/>
    <property type="molecule type" value="Genomic_DNA"/>
</dbReference>